<keyword evidence="5 9" id="KW-0784">Thiamine biosynthesis</keyword>
<dbReference type="PANTHER" id="PTHR20857:SF15">
    <property type="entry name" value="THIAMINE-PHOSPHATE SYNTHASE"/>
    <property type="match status" value="1"/>
</dbReference>
<comment type="caution">
    <text evidence="13">The sequence shown here is derived from an EMBL/GenBank/DDBJ whole genome shotgun (WGS) entry which is preliminary data.</text>
</comment>
<dbReference type="UniPathway" id="UPA00060">
    <property type="reaction ID" value="UER00141"/>
</dbReference>
<evidence type="ECO:0000256" key="6">
    <source>
        <dbReference type="ARBA" id="ARBA00047334"/>
    </source>
</evidence>
<dbReference type="EC" id="2.5.1.3" evidence="9"/>
<dbReference type="Gene3D" id="3.20.20.70">
    <property type="entry name" value="Aldolase class I"/>
    <property type="match status" value="1"/>
</dbReference>
<feature type="binding site" evidence="9">
    <location>
        <position position="64"/>
    </location>
    <ligand>
        <name>4-amino-2-methyl-5-(diphosphooxymethyl)pyrimidine</name>
        <dbReference type="ChEBI" id="CHEBI:57841"/>
    </ligand>
</feature>
<comment type="cofactor">
    <cofactor evidence="9">
        <name>Mg(2+)</name>
        <dbReference type="ChEBI" id="CHEBI:18420"/>
    </cofactor>
    <text evidence="9">Binds 1 Mg(2+) ion per subunit.</text>
</comment>
<dbReference type="GO" id="GO:0009228">
    <property type="term" value="P:thiamine biosynthetic process"/>
    <property type="evidence" value="ECO:0007669"/>
    <property type="project" value="UniProtKB-KW"/>
</dbReference>
<feature type="domain" description="Thiamine phosphate synthase/TenI" evidence="12">
    <location>
        <begin position="5"/>
        <end position="185"/>
    </location>
</feature>
<evidence type="ECO:0000256" key="8">
    <source>
        <dbReference type="ARBA" id="ARBA00047883"/>
    </source>
</evidence>
<dbReference type="AlphaFoldDB" id="A0A4R2NYD3"/>
<dbReference type="GO" id="GO:0000287">
    <property type="term" value="F:magnesium ion binding"/>
    <property type="evidence" value="ECO:0007669"/>
    <property type="project" value="UniProtKB-UniRule"/>
</dbReference>
<feature type="binding site" evidence="9">
    <location>
        <position position="103"/>
    </location>
    <ligand>
        <name>4-amino-2-methyl-5-(diphosphooxymethyl)pyrimidine</name>
        <dbReference type="ChEBI" id="CHEBI:57841"/>
    </ligand>
</feature>
<comment type="similarity">
    <text evidence="9 10">Belongs to the thiamine-phosphate synthase family.</text>
</comment>
<comment type="catalytic activity">
    <reaction evidence="7 9 10">
        <text>2-(2-carboxy-4-methylthiazol-5-yl)ethyl phosphate + 4-amino-2-methyl-5-(diphosphooxymethyl)pyrimidine + 2 H(+) = thiamine phosphate + CO2 + diphosphate</text>
        <dbReference type="Rhea" id="RHEA:47848"/>
        <dbReference type="ChEBI" id="CHEBI:15378"/>
        <dbReference type="ChEBI" id="CHEBI:16526"/>
        <dbReference type="ChEBI" id="CHEBI:33019"/>
        <dbReference type="ChEBI" id="CHEBI:37575"/>
        <dbReference type="ChEBI" id="CHEBI:57841"/>
        <dbReference type="ChEBI" id="CHEBI:62890"/>
        <dbReference type="EC" id="2.5.1.3"/>
    </reaction>
</comment>
<evidence type="ECO:0000256" key="9">
    <source>
        <dbReference type="HAMAP-Rule" id="MF_00097"/>
    </source>
</evidence>
<evidence type="ECO:0000259" key="12">
    <source>
        <dbReference type="Pfam" id="PF02581"/>
    </source>
</evidence>
<comment type="catalytic activity">
    <reaction evidence="8 9 10">
        <text>2-[(2R,5Z)-2-carboxy-4-methylthiazol-5(2H)-ylidene]ethyl phosphate + 4-amino-2-methyl-5-(diphosphooxymethyl)pyrimidine + 2 H(+) = thiamine phosphate + CO2 + diphosphate</text>
        <dbReference type="Rhea" id="RHEA:47844"/>
        <dbReference type="ChEBI" id="CHEBI:15378"/>
        <dbReference type="ChEBI" id="CHEBI:16526"/>
        <dbReference type="ChEBI" id="CHEBI:33019"/>
        <dbReference type="ChEBI" id="CHEBI:37575"/>
        <dbReference type="ChEBI" id="CHEBI:57841"/>
        <dbReference type="ChEBI" id="CHEBI:62899"/>
        <dbReference type="EC" id="2.5.1.3"/>
    </reaction>
</comment>
<dbReference type="GO" id="GO:0009229">
    <property type="term" value="P:thiamine diphosphate biosynthetic process"/>
    <property type="evidence" value="ECO:0007669"/>
    <property type="project" value="UniProtKB-UniRule"/>
</dbReference>
<dbReference type="PANTHER" id="PTHR20857">
    <property type="entry name" value="THIAMINE-PHOSPHATE PYROPHOSPHORYLASE"/>
    <property type="match status" value="1"/>
</dbReference>
<accession>A0A4R2NYD3</accession>
<name>A0A4R2NYD3_9FLAO</name>
<dbReference type="RefSeq" id="WP_132793462.1">
    <property type="nucleotide sequence ID" value="NZ_SLXM01000002.1"/>
</dbReference>
<dbReference type="Proteomes" id="UP000294564">
    <property type="component" value="Unassembled WGS sequence"/>
</dbReference>
<comment type="caution">
    <text evidence="9">Lacks conserved residue(s) required for the propagation of feature annotation.</text>
</comment>
<dbReference type="InterPro" id="IPR036206">
    <property type="entry name" value="ThiamineP_synth_sf"/>
</dbReference>
<dbReference type="Pfam" id="PF02581">
    <property type="entry name" value="TMP-TENI"/>
    <property type="match status" value="1"/>
</dbReference>
<feature type="binding site" evidence="9">
    <location>
        <begin position="32"/>
        <end position="36"/>
    </location>
    <ligand>
        <name>4-amino-2-methyl-5-(diphosphooxymethyl)pyrimidine</name>
        <dbReference type="ChEBI" id="CHEBI:57841"/>
    </ligand>
</feature>
<organism evidence="13 14">
    <name type="scientific">Tenacibaculum skagerrakense</name>
    <dbReference type="NCBI Taxonomy" id="186571"/>
    <lineage>
        <taxon>Bacteria</taxon>
        <taxon>Pseudomonadati</taxon>
        <taxon>Bacteroidota</taxon>
        <taxon>Flavobacteriia</taxon>
        <taxon>Flavobacteriales</taxon>
        <taxon>Flavobacteriaceae</taxon>
        <taxon>Tenacibaculum</taxon>
    </lineage>
</organism>
<dbReference type="NCBIfam" id="NF000736">
    <property type="entry name" value="PRK00043.2-3"/>
    <property type="match status" value="1"/>
</dbReference>
<feature type="binding site" evidence="9">
    <location>
        <position position="132"/>
    </location>
    <ligand>
        <name>4-amino-2-methyl-5-(diphosphooxymethyl)pyrimidine</name>
        <dbReference type="ChEBI" id="CHEBI:57841"/>
    </ligand>
</feature>
<dbReference type="CDD" id="cd00564">
    <property type="entry name" value="TMP_TenI"/>
    <property type="match status" value="1"/>
</dbReference>
<dbReference type="EMBL" id="SLXM01000002">
    <property type="protein sequence ID" value="TCP26738.1"/>
    <property type="molecule type" value="Genomic_DNA"/>
</dbReference>
<feature type="binding site" evidence="9">
    <location>
        <position position="165"/>
    </location>
    <ligand>
        <name>2-[(2R,5Z)-2-carboxy-4-methylthiazol-5(2H)-ylidene]ethyl phosphate</name>
        <dbReference type="ChEBI" id="CHEBI:62899"/>
    </ligand>
</feature>
<dbReference type="HAMAP" id="MF_00097">
    <property type="entry name" value="TMP_synthase"/>
    <property type="match status" value="1"/>
</dbReference>
<comment type="catalytic activity">
    <reaction evidence="6 9 10">
        <text>4-methyl-5-(2-phosphooxyethyl)-thiazole + 4-amino-2-methyl-5-(diphosphooxymethyl)pyrimidine + H(+) = thiamine phosphate + diphosphate</text>
        <dbReference type="Rhea" id="RHEA:22328"/>
        <dbReference type="ChEBI" id="CHEBI:15378"/>
        <dbReference type="ChEBI" id="CHEBI:33019"/>
        <dbReference type="ChEBI" id="CHEBI:37575"/>
        <dbReference type="ChEBI" id="CHEBI:57841"/>
        <dbReference type="ChEBI" id="CHEBI:58296"/>
        <dbReference type="EC" id="2.5.1.3"/>
    </reaction>
</comment>
<dbReference type="InterPro" id="IPR034291">
    <property type="entry name" value="TMP_synthase"/>
</dbReference>
<evidence type="ECO:0000313" key="14">
    <source>
        <dbReference type="Proteomes" id="UP000294564"/>
    </source>
</evidence>
<reference evidence="13 14" key="1">
    <citation type="submission" date="2019-03" db="EMBL/GenBank/DDBJ databases">
        <title>Genomic Encyclopedia of Type Strains, Phase IV (KMG-IV): sequencing the most valuable type-strain genomes for metagenomic binning, comparative biology and taxonomic classification.</title>
        <authorList>
            <person name="Goeker M."/>
        </authorList>
    </citation>
    <scope>NUCLEOTIDE SEQUENCE [LARGE SCALE GENOMIC DNA]</scope>
    <source>
        <strain evidence="13 14">DSM 14836</strain>
    </source>
</reference>
<feature type="binding site" evidence="9">
    <location>
        <position position="84"/>
    </location>
    <ligand>
        <name>Mg(2+)</name>
        <dbReference type="ChEBI" id="CHEBI:18420"/>
    </ligand>
</feature>
<dbReference type="GO" id="GO:0005737">
    <property type="term" value="C:cytoplasm"/>
    <property type="evidence" value="ECO:0007669"/>
    <property type="project" value="TreeGrafter"/>
</dbReference>
<evidence type="ECO:0000256" key="3">
    <source>
        <dbReference type="ARBA" id="ARBA00022723"/>
    </source>
</evidence>
<evidence type="ECO:0000256" key="1">
    <source>
        <dbReference type="ARBA" id="ARBA00005165"/>
    </source>
</evidence>
<dbReference type="InterPro" id="IPR022998">
    <property type="entry name" value="ThiamineP_synth_TenI"/>
</dbReference>
<keyword evidence="14" id="KW-1185">Reference proteome</keyword>
<evidence type="ECO:0000256" key="5">
    <source>
        <dbReference type="ARBA" id="ARBA00022977"/>
    </source>
</evidence>
<dbReference type="InterPro" id="IPR013785">
    <property type="entry name" value="Aldolase_TIM"/>
</dbReference>
<sequence>MNNIYYISQGNSPKEHLENIKNVVESGVKLIQLRMKNVAQKIFLETAVEAKKICDSNNAQLIINDNVEVAKTINSYGLHIGKEDMKPLDARAILSEETIIGGTANTLEDCRFLATQKVNYIGLGPFRFTNTKKKLSPILGLEGYQQIISQLRKEGIELPVYAIGGITMNDFQELYTTGVHGIAVSGILSNKPVKEIKELIAS</sequence>
<dbReference type="NCBIfam" id="TIGR00693">
    <property type="entry name" value="thiE"/>
    <property type="match status" value="1"/>
</dbReference>
<evidence type="ECO:0000256" key="2">
    <source>
        <dbReference type="ARBA" id="ARBA00022679"/>
    </source>
</evidence>
<evidence type="ECO:0000256" key="7">
    <source>
        <dbReference type="ARBA" id="ARBA00047851"/>
    </source>
</evidence>
<evidence type="ECO:0000256" key="10">
    <source>
        <dbReference type="RuleBase" id="RU003826"/>
    </source>
</evidence>
<evidence type="ECO:0000313" key="13">
    <source>
        <dbReference type="EMBL" id="TCP26738.1"/>
    </source>
</evidence>
<protein>
    <recommendedName>
        <fullName evidence="9">Thiamine-phosphate synthase</fullName>
        <shortName evidence="9">TP synthase</shortName>
        <shortName evidence="9">TPS</shortName>
        <ecNumber evidence="9">2.5.1.3</ecNumber>
    </recommendedName>
    <alternativeName>
        <fullName evidence="9">Thiamine-phosphate pyrophosphorylase</fullName>
        <shortName evidence="9">TMP pyrophosphorylase</shortName>
        <shortName evidence="9">TMP-PPase</shortName>
    </alternativeName>
</protein>
<keyword evidence="2 9" id="KW-0808">Transferase</keyword>
<dbReference type="SUPFAM" id="SSF51391">
    <property type="entry name" value="Thiamin phosphate synthase"/>
    <property type="match status" value="1"/>
</dbReference>
<proteinExistence type="inferred from homology"/>
<keyword evidence="3 9" id="KW-0479">Metal-binding</keyword>
<feature type="binding site" evidence="9">
    <location>
        <begin position="129"/>
        <end position="131"/>
    </location>
    <ligand>
        <name>2-[(2R,5Z)-2-carboxy-4-methylthiazol-5(2H)-ylidene]ethyl phosphate</name>
        <dbReference type="ChEBI" id="CHEBI:62899"/>
    </ligand>
</feature>
<keyword evidence="4 9" id="KW-0460">Magnesium</keyword>
<feature type="binding site" evidence="9">
    <location>
        <position position="65"/>
    </location>
    <ligand>
        <name>Mg(2+)</name>
        <dbReference type="ChEBI" id="CHEBI:18420"/>
    </ligand>
</feature>
<evidence type="ECO:0000256" key="11">
    <source>
        <dbReference type="RuleBase" id="RU004253"/>
    </source>
</evidence>
<dbReference type="OrthoDB" id="9812206at2"/>
<gene>
    <name evidence="9" type="primary">thiE</name>
    <name evidence="13" type="ORF">EV195_10277</name>
</gene>
<dbReference type="GO" id="GO:0004789">
    <property type="term" value="F:thiamine-phosphate diphosphorylase activity"/>
    <property type="evidence" value="ECO:0007669"/>
    <property type="project" value="UniProtKB-UniRule"/>
</dbReference>
<comment type="pathway">
    <text evidence="1 9 11">Cofactor biosynthesis; thiamine diphosphate biosynthesis; thiamine phosphate from 4-amino-2-methyl-5-diphosphomethylpyrimidine and 4-methyl-5-(2-phosphoethyl)-thiazole: step 1/1.</text>
</comment>
<comment type="function">
    <text evidence="9">Condenses 4-methyl-5-(beta-hydroxyethyl)thiazole monophosphate (THZ-P) and 2-methyl-4-amino-5-hydroxymethyl pyrimidine pyrophosphate (HMP-PP) to form thiamine monophosphate (TMP).</text>
</comment>
<evidence type="ECO:0000256" key="4">
    <source>
        <dbReference type="ARBA" id="ARBA00022842"/>
    </source>
</evidence>